<dbReference type="AlphaFoldDB" id="A0A8C0K1U5"/>
<evidence type="ECO:0000313" key="3">
    <source>
        <dbReference type="Proteomes" id="UP000694391"/>
    </source>
</evidence>
<name>A0A8C0K1U5_CANLU</name>
<feature type="region of interest" description="Disordered" evidence="1">
    <location>
        <begin position="53"/>
        <end position="73"/>
    </location>
</feature>
<dbReference type="GeneTree" id="ENSGT00680000100706"/>
<sequence length="139" mass="15704">MSFQIYLRQVIFMEIFSTTAPLKLQLLIFSFQIPSLTGEMPIHLYLRNRDGELKPRRGSEKPPSPPMSSTGKPVMTSSFANATPWFMDTMLPTIAISGIAEEANEIEKSLFPSRAWCLVLYSFTVASSNYINTYKLLIS</sequence>
<keyword evidence="3" id="KW-1185">Reference proteome</keyword>
<accession>A0A8C0K1U5</accession>
<organism evidence="2 3">
    <name type="scientific">Canis lupus dingo</name>
    <name type="common">dingo</name>
    <dbReference type="NCBI Taxonomy" id="286419"/>
    <lineage>
        <taxon>Eukaryota</taxon>
        <taxon>Metazoa</taxon>
        <taxon>Chordata</taxon>
        <taxon>Craniata</taxon>
        <taxon>Vertebrata</taxon>
        <taxon>Euteleostomi</taxon>
        <taxon>Mammalia</taxon>
        <taxon>Eutheria</taxon>
        <taxon>Laurasiatheria</taxon>
        <taxon>Carnivora</taxon>
        <taxon>Caniformia</taxon>
        <taxon>Canidae</taxon>
        <taxon>Canis</taxon>
    </lineage>
</organism>
<dbReference type="Ensembl" id="ENSCAFT00020010061.1">
    <property type="protein sequence ID" value="ENSCAFP00020008658.1"/>
    <property type="gene ID" value="ENSCAFG00020007015.1"/>
</dbReference>
<proteinExistence type="predicted"/>
<reference evidence="2" key="2">
    <citation type="submission" date="2025-09" db="UniProtKB">
        <authorList>
            <consortium name="Ensembl"/>
        </authorList>
    </citation>
    <scope>IDENTIFICATION</scope>
</reference>
<gene>
    <name evidence="2" type="primary">MGP</name>
</gene>
<protein>
    <submittedName>
        <fullName evidence="2">Matrix Gla protein</fullName>
    </submittedName>
</protein>
<dbReference type="Proteomes" id="UP000694391">
    <property type="component" value="Unplaced"/>
</dbReference>
<evidence type="ECO:0000313" key="2">
    <source>
        <dbReference type="Ensembl" id="ENSCAFP00020008658.1"/>
    </source>
</evidence>
<evidence type="ECO:0000256" key="1">
    <source>
        <dbReference type="SAM" id="MobiDB-lite"/>
    </source>
</evidence>
<reference evidence="2" key="1">
    <citation type="submission" date="2025-08" db="UniProtKB">
        <authorList>
            <consortium name="Ensembl"/>
        </authorList>
    </citation>
    <scope>IDENTIFICATION</scope>
</reference>